<organism evidence="1 2">
    <name type="scientific">Auriscalpium vulgare</name>
    <dbReference type="NCBI Taxonomy" id="40419"/>
    <lineage>
        <taxon>Eukaryota</taxon>
        <taxon>Fungi</taxon>
        <taxon>Dikarya</taxon>
        <taxon>Basidiomycota</taxon>
        <taxon>Agaricomycotina</taxon>
        <taxon>Agaricomycetes</taxon>
        <taxon>Russulales</taxon>
        <taxon>Auriscalpiaceae</taxon>
        <taxon>Auriscalpium</taxon>
    </lineage>
</organism>
<name>A0ACB8R1I7_9AGAM</name>
<reference evidence="1" key="2">
    <citation type="journal article" date="2022" name="New Phytol.">
        <title>Evolutionary transition to the ectomycorrhizal habit in the genomes of a hyperdiverse lineage of mushroom-forming fungi.</title>
        <authorList>
            <person name="Looney B."/>
            <person name="Miyauchi S."/>
            <person name="Morin E."/>
            <person name="Drula E."/>
            <person name="Courty P.E."/>
            <person name="Kohler A."/>
            <person name="Kuo A."/>
            <person name="LaButti K."/>
            <person name="Pangilinan J."/>
            <person name="Lipzen A."/>
            <person name="Riley R."/>
            <person name="Andreopoulos W."/>
            <person name="He G."/>
            <person name="Johnson J."/>
            <person name="Nolan M."/>
            <person name="Tritt A."/>
            <person name="Barry K.W."/>
            <person name="Grigoriev I.V."/>
            <person name="Nagy L.G."/>
            <person name="Hibbett D."/>
            <person name="Henrissat B."/>
            <person name="Matheny P.B."/>
            <person name="Labbe J."/>
            <person name="Martin F.M."/>
        </authorList>
    </citation>
    <scope>NUCLEOTIDE SEQUENCE</scope>
    <source>
        <strain evidence="1">FP105234-sp</strain>
    </source>
</reference>
<protein>
    <submittedName>
        <fullName evidence="1">Uncharacterized protein</fullName>
    </submittedName>
</protein>
<evidence type="ECO:0000313" key="2">
    <source>
        <dbReference type="Proteomes" id="UP000814033"/>
    </source>
</evidence>
<comment type="caution">
    <text evidence="1">The sequence shown here is derived from an EMBL/GenBank/DDBJ whole genome shotgun (WGS) entry which is preliminary data.</text>
</comment>
<reference evidence="1" key="1">
    <citation type="submission" date="2021-02" db="EMBL/GenBank/DDBJ databases">
        <authorList>
            <consortium name="DOE Joint Genome Institute"/>
            <person name="Ahrendt S."/>
            <person name="Looney B.P."/>
            <person name="Miyauchi S."/>
            <person name="Morin E."/>
            <person name="Drula E."/>
            <person name="Courty P.E."/>
            <person name="Chicoki N."/>
            <person name="Fauchery L."/>
            <person name="Kohler A."/>
            <person name="Kuo A."/>
            <person name="Labutti K."/>
            <person name="Pangilinan J."/>
            <person name="Lipzen A."/>
            <person name="Riley R."/>
            <person name="Andreopoulos W."/>
            <person name="He G."/>
            <person name="Johnson J."/>
            <person name="Barry K.W."/>
            <person name="Grigoriev I.V."/>
            <person name="Nagy L."/>
            <person name="Hibbett D."/>
            <person name="Henrissat B."/>
            <person name="Matheny P.B."/>
            <person name="Labbe J."/>
            <person name="Martin F."/>
        </authorList>
    </citation>
    <scope>NUCLEOTIDE SEQUENCE</scope>
    <source>
        <strain evidence="1">FP105234-sp</strain>
    </source>
</reference>
<evidence type="ECO:0000313" key="1">
    <source>
        <dbReference type="EMBL" id="KAI0037732.1"/>
    </source>
</evidence>
<dbReference type="Proteomes" id="UP000814033">
    <property type="component" value="Unassembled WGS sequence"/>
</dbReference>
<proteinExistence type="predicted"/>
<keyword evidence="2" id="KW-1185">Reference proteome</keyword>
<sequence>MSSDTPAPRRSTRTQAPKPHPQPRTPVKARKPIDRDEQLRVLLYSPKSALVNVDMVDLINASTFTSLPPAVRAELALLLPPTAFHDFVPFLAATHPSLQQESVAAPSTSTPTSPASSRLNSSIFTSPHFLSAVRTFQDHLYTGWRMPTHTELVRKYKEGVDAGTISVPWKDEAWADTHAEEDEPAGETVATAAASMECRLSDLAGGGFLKVGDILAFKHRFAAHRLTIEKDILISSISMRNHTVTAIIAPGPQRDVPTQTSPSKGKGHAAQTPSVTVASPTHLENEVLNADGRIPRDGARSGNAWKAITVWRLHDGDGGAEGVLDGRGSRESCGTLFYLRSCYFAEQS</sequence>
<accession>A0ACB8R1I7</accession>
<dbReference type="EMBL" id="MU276746">
    <property type="protein sequence ID" value="KAI0037732.1"/>
    <property type="molecule type" value="Genomic_DNA"/>
</dbReference>
<gene>
    <name evidence="1" type="ORF">FA95DRAFT_1506575</name>
</gene>